<keyword evidence="4 8" id="KW-0812">Transmembrane</keyword>
<evidence type="ECO:0000256" key="7">
    <source>
        <dbReference type="ARBA" id="ARBA00023180"/>
    </source>
</evidence>
<feature type="transmembrane region" description="Helical" evidence="8">
    <location>
        <begin position="640"/>
        <end position="661"/>
    </location>
</feature>
<keyword evidence="3" id="KW-1003">Cell membrane</keyword>
<evidence type="ECO:0000256" key="1">
    <source>
        <dbReference type="ARBA" id="ARBA00004651"/>
    </source>
</evidence>
<feature type="domain" description="Anoctamin dimerisation" evidence="10">
    <location>
        <begin position="3"/>
        <end position="105"/>
    </location>
</feature>
<keyword evidence="5 8" id="KW-1133">Transmembrane helix</keyword>
<dbReference type="GO" id="GO:0046983">
    <property type="term" value="F:protein dimerization activity"/>
    <property type="evidence" value="ECO:0007669"/>
    <property type="project" value="InterPro"/>
</dbReference>
<keyword evidence="6 8" id="KW-0472">Membrane</keyword>
<evidence type="ECO:0000313" key="12">
    <source>
        <dbReference type="Proteomes" id="UP000597762"/>
    </source>
</evidence>
<evidence type="ECO:0000256" key="2">
    <source>
        <dbReference type="ARBA" id="ARBA00009671"/>
    </source>
</evidence>
<feature type="transmembrane region" description="Helical" evidence="8">
    <location>
        <begin position="363"/>
        <end position="384"/>
    </location>
</feature>
<reference evidence="11" key="1">
    <citation type="submission" date="2021-01" db="EMBL/GenBank/DDBJ databases">
        <authorList>
            <person name="Li R."/>
            <person name="Bekaert M."/>
        </authorList>
    </citation>
    <scope>NUCLEOTIDE SEQUENCE</scope>
    <source>
        <strain evidence="11">Farmed</strain>
    </source>
</reference>
<protein>
    <recommendedName>
        <fullName evidence="8">Anoctamin</fullName>
    </recommendedName>
</protein>
<dbReference type="InterPro" id="IPR032394">
    <property type="entry name" value="Anoct_dimer"/>
</dbReference>
<evidence type="ECO:0000256" key="4">
    <source>
        <dbReference type="ARBA" id="ARBA00022692"/>
    </source>
</evidence>
<name>A0A812DDZ0_ACAPH</name>
<accession>A0A812DDZ0</accession>
<dbReference type="PANTHER" id="PTHR12308:SF83">
    <property type="entry name" value="ANOCTAMIN"/>
    <property type="match status" value="1"/>
</dbReference>
<feature type="transmembrane region" description="Helical" evidence="8">
    <location>
        <begin position="488"/>
        <end position="511"/>
    </location>
</feature>
<dbReference type="GO" id="GO:0005886">
    <property type="term" value="C:plasma membrane"/>
    <property type="evidence" value="ECO:0007669"/>
    <property type="project" value="UniProtKB-SubCell"/>
</dbReference>
<keyword evidence="12" id="KW-1185">Reference proteome</keyword>
<dbReference type="InterPro" id="IPR049452">
    <property type="entry name" value="Anoctamin_TM"/>
</dbReference>
<dbReference type="PANTHER" id="PTHR12308">
    <property type="entry name" value="ANOCTAMIN"/>
    <property type="match status" value="1"/>
</dbReference>
<comment type="caution">
    <text evidence="8">Lacks conserved residue(s) required for the propagation of feature annotation.</text>
</comment>
<evidence type="ECO:0000256" key="8">
    <source>
        <dbReference type="RuleBase" id="RU280814"/>
    </source>
</evidence>
<comment type="caution">
    <text evidence="11">The sequence shown here is derived from an EMBL/GenBank/DDBJ whole genome shotgun (WGS) entry which is preliminary data.</text>
</comment>
<dbReference type="InterPro" id="IPR007632">
    <property type="entry name" value="Anoctamin"/>
</dbReference>
<feature type="transmembrane region" description="Helical" evidence="8">
    <location>
        <begin position="195"/>
        <end position="214"/>
    </location>
</feature>
<comment type="subcellular location">
    <subcellularLocation>
        <location evidence="1">Cell membrane</location>
        <topology evidence="1">Multi-pass membrane protein</topology>
    </subcellularLocation>
    <subcellularLocation>
        <location evidence="8">Membrane</location>
        <topology evidence="8">Multi-pass membrane protein</topology>
    </subcellularLocation>
</comment>
<keyword evidence="7" id="KW-0325">Glycoprotein</keyword>
<evidence type="ECO:0000256" key="3">
    <source>
        <dbReference type="ARBA" id="ARBA00022475"/>
    </source>
</evidence>
<dbReference type="Pfam" id="PF04547">
    <property type="entry name" value="Anoctamin"/>
    <property type="match status" value="1"/>
</dbReference>
<dbReference type="Proteomes" id="UP000597762">
    <property type="component" value="Unassembled WGS sequence"/>
</dbReference>
<dbReference type="Pfam" id="PF16178">
    <property type="entry name" value="Anoct_dimer"/>
    <property type="match status" value="1"/>
</dbReference>
<evidence type="ECO:0000259" key="9">
    <source>
        <dbReference type="Pfam" id="PF04547"/>
    </source>
</evidence>
<evidence type="ECO:0000313" key="11">
    <source>
        <dbReference type="EMBL" id="CAE1294860.1"/>
    </source>
</evidence>
<gene>
    <name evidence="11" type="ORF">SPHA_50614</name>
</gene>
<feature type="transmembrane region" description="Helical" evidence="8">
    <location>
        <begin position="119"/>
        <end position="146"/>
    </location>
</feature>
<dbReference type="AlphaFoldDB" id="A0A812DDZ0"/>
<dbReference type="EMBL" id="CAHIKZ030002998">
    <property type="protein sequence ID" value="CAE1294860.1"/>
    <property type="molecule type" value="Genomic_DNA"/>
</dbReference>
<sequence>MTKKYKCAYTRDKEFIYEFPENHENIFTQGMRSRIVDYILRRTAFGSEDSKAYSFGIKKMISDGYYISCFPLHEGHWKKDTKSNIRKDLYENWAHWSQILKFQPLHYIKEYFGEKVGLYFAWLGFYTSMLIPASLVGLIVTIYGLVIMGDNYVSNEICESKNITMCPLCDHRCPYWKLSASCSHARVSTIVDNGATVFFAIFMSLWGTLFLEFWKRKQAIIQWKWNLHSEEEEEPPRPEYLAKLADNKKYRKDPITHLKEPYMPFWSRQIPAICFSYSFMLFMVAIAIAAVLGVIAFRVSMLAALQMRKENIIYKNAGIMTTMLSACINLAIIMVLNIIYRKAAFWLTDLESLRTQTEYDNSLTFKLFALQFVNYYSSIIYIAFFKGKFVGRPGKYNTLFGARQEECEPGGCLIELCIQLGIIMAGKQLLQNNLVEILIPKLWKYCMKRWKVAAQKKLPKSSWEKDLLLTEVDTTTLFYEYLEMVLQFGFLTLFVAAFPMGPIFCFINNIIEIRADANKFVTTLKRPTPQIAANIGIWHSVLYGISRIAIVSNAFIICITSEFIPRLVYRLGYSPDGSLSGYVESSLSVFNTSDFEKEHRPTFNNDTVEFCRYRDFRNPPWDEDKYAYSEQFWHILAARMAFVVCFENFVVVLTSIIAWLIPDIPTKTKERIRQEAFITQKVIMKEELRRAREDKTLVRDLILVTNQNKNFSLDNSEDARKRKSYLPPLVKEEDVDT</sequence>
<comment type="similarity">
    <text evidence="2 8">Belongs to the anoctamin family.</text>
</comment>
<dbReference type="GO" id="GO:0005254">
    <property type="term" value="F:chloride channel activity"/>
    <property type="evidence" value="ECO:0007669"/>
    <property type="project" value="TreeGrafter"/>
</dbReference>
<evidence type="ECO:0000256" key="6">
    <source>
        <dbReference type="ARBA" id="ARBA00023136"/>
    </source>
</evidence>
<proteinExistence type="inferred from homology"/>
<feature type="transmembrane region" description="Helical" evidence="8">
    <location>
        <begin position="317"/>
        <end position="340"/>
    </location>
</feature>
<dbReference type="OrthoDB" id="296386at2759"/>
<evidence type="ECO:0000259" key="10">
    <source>
        <dbReference type="Pfam" id="PF16178"/>
    </source>
</evidence>
<evidence type="ECO:0000256" key="5">
    <source>
        <dbReference type="ARBA" id="ARBA00022989"/>
    </source>
</evidence>
<feature type="domain" description="Anoctamin transmembrane" evidence="9">
    <location>
        <begin position="108"/>
        <end position="675"/>
    </location>
</feature>
<organism evidence="11 12">
    <name type="scientific">Acanthosepion pharaonis</name>
    <name type="common">Pharaoh cuttlefish</name>
    <name type="synonym">Sepia pharaonis</name>
    <dbReference type="NCBI Taxonomy" id="158019"/>
    <lineage>
        <taxon>Eukaryota</taxon>
        <taxon>Metazoa</taxon>
        <taxon>Spiralia</taxon>
        <taxon>Lophotrochozoa</taxon>
        <taxon>Mollusca</taxon>
        <taxon>Cephalopoda</taxon>
        <taxon>Coleoidea</taxon>
        <taxon>Decapodiformes</taxon>
        <taxon>Sepiida</taxon>
        <taxon>Sepiina</taxon>
        <taxon>Sepiidae</taxon>
        <taxon>Acanthosepion</taxon>
    </lineage>
</organism>
<feature type="transmembrane region" description="Helical" evidence="8">
    <location>
        <begin position="272"/>
        <end position="297"/>
    </location>
</feature>